<comment type="caution">
    <text evidence="2">The sequence shown here is derived from an EMBL/GenBank/DDBJ whole genome shotgun (WGS) entry which is preliminary data.</text>
</comment>
<dbReference type="AlphaFoldDB" id="A0AAW0CYD8"/>
<organism evidence="2 3">
    <name type="scientific">Paramarasmius palmivorus</name>
    <dbReference type="NCBI Taxonomy" id="297713"/>
    <lineage>
        <taxon>Eukaryota</taxon>
        <taxon>Fungi</taxon>
        <taxon>Dikarya</taxon>
        <taxon>Basidiomycota</taxon>
        <taxon>Agaricomycotina</taxon>
        <taxon>Agaricomycetes</taxon>
        <taxon>Agaricomycetidae</taxon>
        <taxon>Agaricales</taxon>
        <taxon>Marasmiineae</taxon>
        <taxon>Marasmiaceae</taxon>
        <taxon>Paramarasmius</taxon>
    </lineage>
</organism>
<feature type="compositionally biased region" description="Polar residues" evidence="1">
    <location>
        <begin position="621"/>
        <end position="632"/>
    </location>
</feature>
<feature type="compositionally biased region" description="Polar residues" evidence="1">
    <location>
        <begin position="988"/>
        <end position="998"/>
    </location>
</feature>
<evidence type="ECO:0000313" key="3">
    <source>
        <dbReference type="Proteomes" id="UP001383192"/>
    </source>
</evidence>
<feature type="compositionally biased region" description="Polar residues" evidence="1">
    <location>
        <begin position="639"/>
        <end position="655"/>
    </location>
</feature>
<protein>
    <recommendedName>
        <fullName evidence="4">PH domain-containing protein</fullName>
    </recommendedName>
</protein>
<feature type="compositionally biased region" description="Polar residues" evidence="1">
    <location>
        <begin position="1084"/>
        <end position="1101"/>
    </location>
</feature>
<feature type="compositionally biased region" description="Polar residues" evidence="1">
    <location>
        <begin position="555"/>
        <end position="573"/>
    </location>
</feature>
<feature type="compositionally biased region" description="Low complexity" evidence="1">
    <location>
        <begin position="974"/>
        <end position="987"/>
    </location>
</feature>
<evidence type="ECO:0008006" key="4">
    <source>
        <dbReference type="Google" id="ProtNLM"/>
    </source>
</evidence>
<sequence>MMGCVGRTRRTYYAQAVVVVRACQELQERYQDIIQFAGPDAERARTKINSIITLAEECLSSAAQETKNPFVRFSTQLKEHRDDPTFGDVCISYNSKELSASALTCRKVVHIYNKELAEACTRDKSKMSRFQQLFSRGKKKFQDGFSGALTLTIQSCKNNSPFESDIAVEGKLFLGPILFGRLTGRSKVLYRWGDTLDGIIWLLAKARFMQSVSYKEQVSKKGLEPRKVQLSEQESEFPLPRNPHLYIPFTLNQWKSGEHQRVEPLFNLDQSTRDGVTTFRLIPDRDLVLYCDYTKRKFGNLWKIDDNDHRFLMKDLYGNLHVSSSVFKPVSTTSSTSDGMELYEWSKCLNQVLFEYKARDTKLTMVRRLSSGANRKPILSAILLPSPTGVLSIVTLVLPDSSSSESSPPSDENTTKESTPSSDTETLSSIAGDTMGKPFLAHSSGSKDSLPSSSNPLLIEGDEVSVIPKRTETSARDLLCTISPRTALPSSDEQVPGDEEPTTSADTDSQNSVLEAGPKQLPSTMSPSLSRRSTNQTSTRASALRPWNAGPGWRVSSSPDSKQNTGVATGQQKKSLHTGLPRRDSICPDDHASSMSPRSSKDYKTSASLADSGRNAMAQLRSPSHHSVNQNYAGRRAQPSPTTGMSTISATSSPAPHSKMSARVPTQSSRTRAPVRQTASSASAAERANVHGGSSTPSQTLKKKPLPPSHLTASTVAAQDAPSSMDIAMPGSSPTVGQVEGHGRVSSLSPPAFQPSSHHAFKEISGSLLSRPDRALGASMMASSTAEQPPESSSSPSHPRLTPDGSSSLVPPSENNTEKYGVPRSETPLVVRQPSNQSVSTNEDPQRQLTEFPKQSTLMRDPAPDLTKKCLSLSKDLAAHTLGSEDSLTSSFSCKGLPSKGRLVNVAPSETLADTTGHYLVTPSSLSSQTPGRETASVVAAGQPDIPSSRWPSPHQALKSSPVAQPTETPKILSPVPSSPNHSVPQSDSSSLPLSTEKSAGPSYPIEDNGAHTLIPEFSEHATQREPIATLQSGEQLASVCPSIARDTNLLSSSREAPIDMHIRMPGGTYPAVLSSKILSPAASNEAASGNMTSSPPQSRTVPPELAIKKKKGWIRRVWDKITGHE</sequence>
<proteinExistence type="predicted"/>
<feature type="compositionally biased region" description="Basic and acidic residues" evidence="1">
    <location>
        <begin position="581"/>
        <end position="592"/>
    </location>
</feature>
<feature type="compositionally biased region" description="Polar residues" evidence="1">
    <location>
        <begin position="521"/>
        <end position="541"/>
    </location>
</feature>
<reference evidence="2 3" key="1">
    <citation type="submission" date="2024-01" db="EMBL/GenBank/DDBJ databases">
        <title>A draft genome for a cacao thread blight-causing isolate of Paramarasmius palmivorus.</title>
        <authorList>
            <person name="Baruah I.K."/>
            <person name="Bukari Y."/>
            <person name="Amoako-Attah I."/>
            <person name="Meinhardt L.W."/>
            <person name="Bailey B.A."/>
            <person name="Cohen S.P."/>
        </authorList>
    </citation>
    <scope>NUCLEOTIDE SEQUENCE [LARGE SCALE GENOMIC DNA]</scope>
    <source>
        <strain evidence="2 3">GH-12</strain>
    </source>
</reference>
<feature type="region of interest" description="Disordered" evidence="1">
    <location>
        <begin position="921"/>
        <end position="1010"/>
    </location>
</feature>
<feature type="region of interest" description="Disordered" evidence="1">
    <location>
        <begin position="400"/>
        <end position="457"/>
    </location>
</feature>
<evidence type="ECO:0000256" key="1">
    <source>
        <dbReference type="SAM" id="MobiDB-lite"/>
    </source>
</evidence>
<feature type="compositionally biased region" description="Polar residues" evidence="1">
    <location>
        <begin position="922"/>
        <end position="932"/>
    </location>
</feature>
<feature type="compositionally biased region" description="Polar residues" evidence="1">
    <location>
        <begin position="746"/>
        <end position="757"/>
    </location>
</feature>
<feature type="compositionally biased region" description="Polar residues" evidence="1">
    <location>
        <begin position="502"/>
        <end position="513"/>
    </location>
</feature>
<dbReference type="Proteomes" id="UP001383192">
    <property type="component" value="Unassembled WGS sequence"/>
</dbReference>
<feature type="compositionally biased region" description="Low complexity" evidence="1">
    <location>
        <begin position="782"/>
        <end position="799"/>
    </location>
</feature>
<feature type="region of interest" description="Disordered" evidence="1">
    <location>
        <begin position="779"/>
        <end position="863"/>
    </location>
</feature>
<evidence type="ECO:0000313" key="2">
    <source>
        <dbReference type="EMBL" id="KAK7044268.1"/>
    </source>
</evidence>
<feature type="region of interest" description="Disordered" evidence="1">
    <location>
        <begin position="1084"/>
        <end position="1105"/>
    </location>
</feature>
<feature type="compositionally biased region" description="Polar residues" evidence="1">
    <location>
        <begin position="833"/>
        <end position="858"/>
    </location>
</feature>
<feature type="compositionally biased region" description="Polar residues" evidence="1">
    <location>
        <begin position="416"/>
        <end position="431"/>
    </location>
</feature>
<feature type="compositionally biased region" description="Polar residues" evidence="1">
    <location>
        <begin position="664"/>
        <end position="683"/>
    </location>
</feature>
<feature type="compositionally biased region" description="Polar residues" evidence="1">
    <location>
        <begin position="958"/>
        <end position="968"/>
    </location>
</feature>
<dbReference type="EMBL" id="JAYKXP010000026">
    <property type="protein sequence ID" value="KAK7044268.1"/>
    <property type="molecule type" value="Genomic_DNA"/>
</dbReference>
<keyword evidence="3" id="KW-1185">Reference proteome</keyword>
<feature type="compositionally biased region" description="Low complexity" evidence="1">
    <location>
        <begin position="443"/>
        <end position="454"/>
    </location>
</feature>
<gene>
    <name evidence="2" type="ORF">VNI00_007990</name>
</gene>
<accession>A0AAW0CYD8</accession>
<feature type="compositionally biased region" description="Low complexity" evidence="1">
    <location>
        <begin position="400"/>
        <end position="412"/>
    </location>
</feature>
<feature type="region of interest" description="Disordered" evidence="1">
    <location>
        <begin position="477"/>
        <end position="758"/>
    </location>
</feature>
<name>A0AAW0CYD8_9AGAR</name>
<feature type="compositionally biased region" description="Polar residues" evidence="1">
    <location>
        <begin position="804"/>
        <end position="815"/>
    </location>
</feature>